<dbReference type="OrthoDB" id="5762578at2"/>
<keyword evidence="1" id="KW-0472">Membrane</keyword>
<dbReference type="RefSeq" id="WP_007471397.1">
    <property type="nucleotide sequence ID" value="NZ_AMZO01000055.1"/>
</dbReference>
<keyword evidence="1" id="KW-1133">Transmembrane helix</keyword>
<dbReference type="EMBL" id="AMZO01000055">
    <property type="protein sequence ID" value="ELR63137.1"/>
    <property type="molecule type" value="Genomic_DNA"/>
</dbReference>
<keyword evidence="1" id="KW-0812">Transmembrane</keyword>
<sequence length="209" mass="22930">MDIQVLGAIALEMKRSGNTFAKYQIKIYKGKSNVIFKGYSGLRKHLTGTKYLASNPKVISFGIGKLGVKNAIKGGFITTIIISATFHAFEQMLNDQATWHDFIGGLAVDVGIAAISSGIAWGSIATYVGGPMLAVVVIGGTLTIFTSAFINSYSLSKRISDSLRALEEDTRTGLANIQRDIKRAERQYHYDPVGFMLRLFGIPYYGRRY</sequence>
<evidence type="ECO:0000313" key="3">
    <source>
        <dbReference type="Proteomes" id="UP000011134"/>
    </source>
</evidence>
<comment type="caution">
    <text evidence="2">The sequence shown here is derived from an EMBL/GenBank/DDBJ whole genome shotgun (WGS) entry which is preliminary data.</text>
</comment>
<dbReference type="AlphaFoldDB" id="L8J6P0"/>
<protein>
    <submittedName>
        <fullName evidence="2">Uncharacterized protein</fullName>
    </submittedName>
</protein>
<dbReference type="PATRIC" id="fig|1056511.3.peg.4892"/>
<name>L8J6P0_9GAMM</name>
<evidence type="ECO:0000313" key="2">
    <source>
        <dbReference type="EMBL" id="ELR63137.1"/>
    </source>
</evidence>
<feature type="transmembrane region" description="Helical" evidence="1">
    <location>
        <begin position="130"/>
        <end position="150"/>
    </location>
</feature>
<proteinExistence type="predicted"/>
<organism evidence="2 3">
    <name type="scientific">Photobacterium marinum</name>
    <dbReference type="NCBI Taxonomy" id="1056511"/>
    <lineage>
        <taxon>Bacteria</taxon>
        <taxon>Pseudomonadati</taxon>
        <taxon>Pseudomonadota</taxon>
        <taxon>Gammaproteobacteria</taxon>
        <taxon>Vibrionales</taxon>
        <taxon>Vibrionaceae</taxon>
        <taxon>Photobacterium</taxon>
    </lineage>
</organism>
<dbReference type="Proteomes" id="UP000011134">
    <property type="component" value="Unassembled WGS sequence"/>
</dbReference>
<evidence type="ECO:0000256" key="1">
    <source>
        <dbReference type="SAM" id="Phobius"/>
    </source>
</evidence>
<keyword evidence="3" id="KW-1185">Reference proteome</keyword>
<feature type="transmembrane region" description="Helical" evidence="1">
    <location>
        <begin position="102"/>
        <end position="124"/>
    </location>
</feature>
<gene>
    <name evidence="2" type="ORF">C942_04079</name>
</gene>
<reference evidence="2 3" key="1">
    <citation type="submission" date="2012-12" db="EMBL/GenBank/DDBJ databases">
        <title>Genome Assembly of Photobacterium sp. AK15.</title>
        <authorList>
            <person name="Khatri I."/>
            <person name="Vaidya B."/>
            <person name="Srinivas T.N.R."/>
            <person name="Subramanian S."/>
            <person name="Pinnaka A."/>
        </authorList>
    </citation>
    <scope>NUCLEOTIDE SEQUENCE [LARGE SCALE GENOMIC DNA]</scope>
    <source>
        <strain evidence="2 3">AK15</strain>
    </source>
</reference>
<accession>L8J6P0</accession>